<evidence type="ECO:0000256" key="1">
    <source>
        <dbReference type="ARBA" id="ARBA00010830"/>
    </source>
</evidence>
<evidence type="ECO:0000313" key="5">
    <source>
        <dbReference type="EMBL" id="GAA0947586.1"/>
    </source>
</evidence>
<sequence>MSTRPDSRLGRKLVRLAVVGAVAVGAPFAVAGTANAASTSTWDKLAKCESGGNWKINTGNGYYGGLQFSPRTWRAHGGKGMPHQASKAQQIKVAERILANQGWKAWPSCSKKLGLRGRD</sequence>
<dbReference type="CDD" id="cd13925">
    <property type="entry name" value="RPF"/>
    <property type="match status" value="1"/>
</dbReference>
<feature type="chain" id="PRO_5046492138" evidence="3">
    <location>
        <begin position="32"/>
        <end position="119"/>
    </location>
</feature>
<gene>
    <name evidence="5" type="ORF">GCM10009559_46750</name>
</gene>
<dbReference type="Gene3D" id="1.10.530.10">
    <property type="match status" value="1"/>
</dbReference>
<comment type="caution">
    <text evidence="5">The sequence shown here is derived from an EMBL/GenBank/DDBJ whole genome shotgun (WGS) entry which is preliminary data.</text>
</comment>
<evidence type="ECO:0000256" key="2">
    <source>
        <dbReference type="ARBA" id="ARBA00022801"/>
    </source>
</evidence>
<keyword evidence="3" id="KW-0732">Signal</keyword>
<accession>A0ABP4BD67</accession>
<reference evidence="6" key="1">
    <citation type="journal article" date="2019" name="Int. J. Syst. Evol. Microbiol.">
        <title>The Global Catalogue of Microorganisms (GCM) 10K type strain sequencing project: providing services to taxonomists for standard genome sequencing and annotation.</title>
        <authorList>
            <consortium name="The Broad Institute Genomics Platform"/>
            <consortium name="The Broad Institute Genome Sequencing Center for Infectious Disease"/>
            <person name="Wu L."/>
            <person name="Ma J."/>
        </authorList>
    </citation>
    <scope>NUCLEOTIDE SEQUENCE [LARGE SCALE GENOMIC DNA]</scope>
    <source>
        <strain evidence="6">JCM 11117</strain>
    </source>
</reference>
<evidence type="ECO:0000259" key="4">
    <source>
        <dbReference type="Pfam" id="PF06737"/>
    </source>
</evidence>
<dbReference type="RefSeq" id="WP_343943664.1">
    <property type="nucleotide sequence ID" value="NZ_BAAAHP010000138.1"/>
</dbReference>
<dbReference type="Proteomes" id="UP001499967">
    <property type="component" value="Unassembled WGS sequence"/>
</dbReference>
<dbReference type="InterPro" id="IPR023346">
    <property type="entry name" value="Lysozyme-like_dom_sf"/>
</dbReference>
<name>A0ABP4BD67_9PSEU</name>
<protein>
    <submittedName>
        <fullName evidence="5">Transglycosylase family protein</fullName>
    </submittedName>
</protein>
<comment type="similarity">
    <text evidence="1">Belongs to the transglycosylase family. Rpf subfamily.</text>
</comment>
<organism evidence="5 6">
    <name type="scientific">Pseudonocardia zijingensis</name>
    <dbReference type="NCBI Taxonomy" id="153376"/>
    <lineage>
        <taxon>Bacteria</taxon>
        <taxon>Bacillati</taxon>
        <taxon>Actinomycetota</taxon>
        <taxon>Actinomycetes</taxon>
        <taxon>Pseudonocardiales</taxon>
        <taxon>Pseudonocardiaceae</taxon>
        <taxon>Pseudonocardia</taxon>
    </lineage>
</organism>
<feature type="domain" description="Resuscitation-promoting factor core lysozyme-like" evidence="4">
    <location>
        <begin position="36"/>
        <end position="109"/>
    </location>
</feature>
<dbReference type="SUPFAM" id="SSF53955">
    <property type="entry name" value="Lysozyme-like"/>
    <property type="match status" value="1"/>
</dbReference>
<dbReference type="EMBL" id="BAAAHP010000138">
    <property type="protein sequence ID" value="GAA0947586.1"/>
    <property type="molecule type" value="Genomic_DNA"/>
</dbReference>
<keyword evidence="2" id="KW-0378">Hydrolase</keyword>
<keyword evidence="6" id="KW-1185">Reference proteome</keyword>
<dbReference type="Pfam" id="PF06737">
    <property type="entry name" value="Transglycosylas"/>
    <property type="match status" value="1"/>
</dbReference>
<evidence type="ECO:0000313" key="6">
    <source>
        <dbReference type="Proteomes" id="UP001499967"/>
    </source>
</evidence>
<feature type="signal peptide" evidence="3">
    <location>
        <begin position="1"/>
        <end position="31"/>
    </location>
</feature>
<dbReference type="InterPro" id="IPR010618">
    <property type="entry name" value="RPF"/>
</dbReference>
<proteinExistence type="inferred from homology"/>
<evidence type="ECO:0000256" key="3">
    <source>
        <dbReference type="SAM" id="SignalP"/>
    </source>
</evidence>